<dbReference type="EMBL" id="CP013068">
    <property type="protein sequence ID" value="ALV29364.1"/>
    <property type="molecule type" value="Genomic_DNA"/>
</dbReference>
<gene>
    <name evidence="1" type="ORF">APZ00_21880</name>
</gene>
<dbReference type="RefSeq" id="WP_050471332.1">
    <property type="nucleotide sequence ID" value="NZ_CP013068.1"/>
</dbReference>
<keyword evidence="2" id="KW-1185">Reference proteome</keyword>
<accession>A0A0L0J6Q7</accession>
<sequence length="111" mass="11621">MKTLALAALAGIGLFALTDASFAACTYSRNYEAEGGMSGWPARVANSADATLRAAYANGTCVYLKGQHNGGMAPAGTPSNQHVTVSNGVRVCHVFKKSSTNRNQYFPTTCL</sequence>
<evidence type="ECO:0000313" key="1">
    <source>
        <dbReference type="EMBL" id="ALV29364.1"/>
    </source>
</evidence>
<protein>
    <submittedName>
        <fullName evidence="1">Uncharacterized protein</fullName>
    </submittedName>
</protein>
<dbReference type="AlphaFoldDB" id="A0A0L0J6Q7"/>
<name>A0A0L0J6Q7_9HYPH</name>
<evidence type="ECO:0000313" key="2">
    <source>
        <dbReference type="Proteomes" id="UP000064921"/>
    </source>
</evidence>
<dbReference type="PATRIC" id="fig|121719.5.peg.592"/>
<dbReference type="Proteomes" id="UP000064921">
    <property type="component" value="Chromosome"/>
</dbReference>
<dbReference type="KEGG" id="pphr:APZ00_21880"/>
<reference evidence="1 2" key="1">
    <citation type="submission" date="2015-10" db="EMBL/GenBank/DDBJ databases">
        <title>The world's first case of liver abscess caused by Pannonibacter phragmitetus.</title>
        <authorList>
            <person name="Ming D."/>
            <person name="Wang M."/>
            <person name="Zhou Y."/>
            <person name="Jiang T."/>
            <person name="Hu S."/>
        </authorList>
    </citation>
    <scope>NUCLEOTIDE SEQUENCE [LARGE SCALE GENOMIC DNA]</scope>
    <source>
        <strain evidence="1 2">31801</strain>
    </source>
</reference>
<proteinExistence type="predicted"/>
<organism evidence="1 2">
    <name type="scientific">Pannonibacter phragmitetus</name>
    <dbReference type="NCBI Taxonomy" id="121719"/>
    <lineage>
        <taxon>Bacteria</taxon>
        <taxon>Pseudomonadati</taxon>
        <taxon>Pseudomonadota</taxon>
        <taxon>Alphaproteobacteria</taxon>
        <taxon>Hyphomicrobiales</taxon>
        <taxon>Stappiaceae</taxon>
        <taxon>Pannonibacter</taxon>
    </lineage>
</organism>